<dbReference type="STRING" id="6239.T05E12.6a.1"/>
<evidence type="ECO:0000259" key="4">
    <source>
        <dbReference type="Pfam" id="PF24512"/>
    </source>
</evidence>
<evidence type="ECO:0000256" key="1">
    <source>
        <dbReference type="SAM" id="SignalP"/>
    </source>
</evidence>
<dbReference type="OMA" id="DANSTCL"/>
<dbReference type="eggNOG" id="ENOG502SUN8">
    <property type="taxonomic scope" value="Eukaryota"/>
</dbReference>
<protein>
    <submittedName>
        <fullName evidence="5">CUB-like domain-containing protein</fullName>
    </submittedName>
</protein>
<evidence type="ECO:0000313" key="7">
    <source>
        <dbReference type="WormBase" id="T05E12.6a"/>
    </source>
</evidence>
<evidence type="ECO:0000259" key="3">
    <source>
        <dbReference type="Pfam" id="PF24511"/>
    </source>
</evidence>
<accession>O45754</accession>
<proteinExistence type="evidence at protein level"/>
<dbReference type="OrthoDB" id="5874661at2759"/>
<feature type="domain" description="DUF7592" evidence="4">
    <location>
        <begin position="150"/>
        <end position="234"/>
    </location>
</feature>
<dbReference type="InterPro" id="IPR056014">
    <property type="entry name" value="DUF7592"/>
</dbReference>
<feature type="signal peptide" evidence="1">
    <location>
        <begin position="1"/>
        <end position="18"/>
    </location>
</feature>
<keyword evidence="6" id="KW-1185">Reference proteome</keyword>
<dbReference type="PANTHER" id="PTHR47407">
    <property type="entry name" value="PROTEIN CBG15905-RELATED"/>
    <property type="match status" value="1"/>
</dbReference>
<keyword evidence="1" id="KW-0732">Signal</keyword>
<evidence type="ECO:0000259" key="2">
    <source>
        <dbReference type="Pfam" id="PF02408"/>
    </source>
</evidence>
<dbReference type="PeptideAtlas" id="O45754"/>
<evidence type="ECO:0000313" key="6">
    <source>
        <dbReference type="Proteomes" id="UP000001940"/>
    </source>
</evidence>
<feature type="domain" description="CUB-like" evidence="2">
    <location>
        <begin position="24"/>
        <end position="142"/>
    </location>
</feature>
<dbReference type="FunCoup" id="O45754">
    <property type="interactions" value="835"/>
</dbReference>
<evidence type="ECO:0007829" key="8">
    <source>
        <dbReference type="PeptideAtlas" id="O45754"/>
    </source>
</evidence>
<dbReference type="ExpressionAtlas" id="O45754">
    <property type="expression patterns" value="baseline and differential"/>
</dbReference>
<feature type="domain" description="DUF7591" evidence="3">
    <location>
        <begin position="251"/>
        <end position="354"/>
    </location>
</feature>
<dbReference type="HOGENOM" id="CLU_025754_0_0_1"/>
<dbReference type="AlphaFoldDB" id="O45754"/>
<dbReference type="Proteomes" id="UP000001940">
    <property type="component" value="Chromosome V"/>
</dbReference>
<dbReference type="Pfam" id="PF24511">
    <property type="entry name" value="DUF7591"/>
    <property type="match status" value="1"/>
</dbReference>
<keyword evidence="8" id="KW-1267">Proteomics identification</keyword>
<gene>
    <name evidence="5" type="ORF">CELE_T05E12.6</name>
    <name evidence="5 7" type="ORF">T05E12.6</name>
</gene>
<sequence>MFHFEMKAIFLIFTIVIAFSNATIPECSGGVVTFDKPANTTIGTSYPGVFNNSNIQNFPKLYNCDYQINVPQNYSARVHLYVVTNDNTTAPVQVTDQLGRSEEVQSVKNTLFFFISPGGKIQLSTGNREVGFGFVIYWDEYPNFTTNYLNISKSNNLPPIYAIDLQQQVLISAETRVSLTIQPPVLSSNLQYMRGLIFFDGPDWNSPYLGTGLELLNLKSQFVSTGAQLTALYIGNSGFISDCPMIVLDYENTKNITQFYSIYCMKDQECEPMSMDARNSVVALQLYHRPAAVHYVLTALNGAGVVKAYDGGGNSNLLAAYEVQNSQLSLPQKFFGQLTTLLFTGGKSTISLTRKRDSFGMTTDYDQSGFISSDPYEPPSSSRHTNITLHSPDPKLATFKVSNVATTMVNGSRLTLTSYMNEMVLLQMIIDTSNTVVPNSTLRFPGTSLSVEYYPSIADTGAFYMNFQVIKLSSTNLSLMILIFLLC</sequence>
<dbReference type="AGR" id="WB:WBGene00011487"/>
<evidence type="ECO:0000313" key="5">
    <source>
        <dbReference type="EMBL" id="CAB04684.3"/>
    </source>
</evidence>
<feature type="chain" id="PRO_5005692235" evidence="1">
    <location>
        <begin position="19"/>
        <end position="487"/>
    </location>
</feature>
<dbReference type="Pfam" id="PF02408">
    <property type="entry name" value="CUB_2"/>
    <property type="match status" value="1"/>
</dbReference>
<dbReference type="InParanoid" id="O45754"/>
<dbReference type="UCSC" id="T05E12.6a">
    <property type="organism name" value="c. elegans"/>
</dbReference>
<dbReference type="CTD" id="180136"/>
<name>O45754_CAEEL</name>
<dbReference type="InterPro" id="IPR003366">
    <property type="entry name" value="CUB-like_dom"/>
</dbReference>
<dbReference type="Pfam" id="PF24512">
    <property type="entry name" value="DUF7592"/>
    <property type="match status" value="1"/>
</dbReference>
<dbReference type="PIR" id="T24531">
    <property type="entry name" value="T24531"/>
</dbReference>
<dbReference type="PANTHER" id="PTHR47407:SF2">
    <property type="entry name" value="CUB-LIKE DOMAIN-CONTAINING PROTEIN-RELATED"/>
    <property type="match status" value="1"/>
</dbReference>
<organism evidence="5 6">
    <name type="scientific">Caenorhabditis elegans</name>
    <dbReference type="NCBI Taxonomy" id="6239"/>
    <lineage>
        <taxon>Eukaryota</taxon>
        <taxon>Metazoa</taxon>
        <taxon>Ecdysozoa</taxon>
        <taxon>Nematoda</taxon>
        <taxon>Chromadorea</taxon>
        <taxon>Rhabditida</taxon>
        <taxon>Rhabditina</taxon>
        <taxon>Rhabditomorpha</taxon>
        <taxon>Rhabditoidea</taxon>
        <taxon>Rhabditidae</taxon>
        <taxon>Peloderinae</taxon>
        <taxon>Caenorhabditis</taxon>
    </lineage>
</organism>
<reference evidence="5 6" key="1">
    <citation type="journal article" date="1998" name="Science">
        <title>Genome sequence of the nematode C. elegans: a platform for investigating biology.</title>
        <authorList>
            <consortium name="The C. elegans sequencing consortium"/>
            <person name="Sulson J.E."/>
            <person name="Waterston R."/>
        </authorList>
    </citation>
    <scope>NUCLEOTIDE SEQUENCE [LARGE SCALE GENOMIC DNA]</scope>
    <source>
        <strain evidence="5 6">Bristol N2</strain>
    </source>
</reference>
<dbReference type="Bgee" id="WBGene00011487">
    <property type="expression patterns" value="Expressed in material anatomical entity and 3 other cell types or tissues"/>
</dbReference>
<dbReference type="WormBase" id="T05E12.6a">
    <property type="protein sequence ID" value="CE50261"/>
    <property type="gene ID" value="WBGene00011487"/>
</dbReference>
<dbReference type="PaxDb" id="6239-T05E12.6a"/>
<dbReference type="RefSeq" id="NP_507327.3">
    <property type="nucleotide sequence ID" value="NM_074926.7"/>
</dbReference>
<dbReference type="InterPro" id="IPR056013">
    <property type="entry name" value="DUF7591"/>
</dbReference>
<dbReference type="EMBL" id="BX284605">
    <property type="protein sequence ID" value="CAB04684.3"/>
    <property type="molecule type" value="Genomic_DNA"/>
</dbReference>
<dbReference type="GeneID" id="180136"/>